<keyword evidence="1" id="KW-0614">Plasmid</keyword>
<accession>G2PHT4</accession>
<protein>
    <submittedName>
        <fullName evidence="1">Uncharacterized protein</fullName>
    </submittedName>
</protein>
<dbReference type="Proteomes" id="UP000008703">
    <property type="component" value="Plasmid pSTRVI02"/>
</dbReference>
<dbReference type="RefSeq" id="WP_014043820.1">
    <property type="nucleotide sequence ID" value="NC_015952.1"/>
</dbReference>
<keyword evidence="2" id="KW-1185">Reference proteome</keyword>
<evidence type="ECO:0000313" key="2">
    <source>
        <dbReference type="Proteomes" id="UP000008703"/>
    </source>
</evidence>
<geneLocation type="plasmid" evidence="1 2">
    <name>pSTRVI02</name>
</geneLocation>
<evidence type="ECO:0000313" key="1">
    <source>
        <dbReference type="EMBL" id="AEM88885.1"/>
    </source>
</evidence>
<dbReference type="AlphaFoldDB" id="G2PHT4"/>
<organism evidence="1 2">
    <name type="scientific">Streptomyces violaceusniger (strain Tu 4113)</name>
    <dbReference type="NCBI Taxonomy" id="653045"/>
    <lineage>
        <taxon>Bacteria</taxon>
        <taxon>Bacillati</taxon>
        <taxon>Actinomycetota</taxon>
        <taxon>Actinomycetes</taxon>
        <taxon>Kitasatosporales</taxon>
        <taxon>Streptomycetaceae</taxon>
        <taxon>Streptomyces</taxon>
        <taxon>Streptomyces violaceusniger group</taxon>
    </lineage>
</organism>
<reference evidence="1" key="1">
    <citation type="submission" date="2011-08" db="EMBL/GenBank/DDBJ databases">
        <title>Complete sequence of plasmid 2 of Streptomyces violaceusniger Tu 4113.</title>
        <authorList>
            <consortium name="US DOE Joint Genome Institute"/>
            <person name="Lucas S."/>
            <person name="Han J."/>
            <person name="Lapidus A."/>
            <person name="Cheng J.-F."/>
            <person name="Goodwin L."/>
            <person name="Pitluck S."/>
            <person name="Peters L."/>
            <person name="Ivanova N."/>
            <person name="Daligault H."/>
            <person name="Detter J.C."/>
            <person name="Han C."/>
            <person name="Tapia R."/>
            <person name="Land M."/>
            <person name="Hauser L."/>
            <person name="Kyrpides N."/>
            <person name="Ivanova N."/>
            <person name="Pagani I."/>
            <person name="Hagen A."/>
            <person name="Katz L."/>
            <person name="Fiedler H.-P."/>
            <person name="Keasling J."/>
            <person name="Fortman J."/>
            <person name="Woyke T."/>
        </authorList>
    </citation>
    <scope>NUCLEOTIDE SEQUENCE [LARGE SCALE GENOMIC DNA]</scope>
    <source>
        <strain evidence="1">Tu 4113</strain>
        <plasmid evidence="1">pSTRVI02</plasmid>
    </source>
</reference>
<dbReference type="EMBL" id="CP002996">
    <property type="protein sequence ID" value="AEM88885.1"/>
    <property type="molecule type" value="Genomic_DNA"/>
</dbReference>
<gene>
    <name evidence="1" type="ORF">Strvi_0109</name>
</gene>
<proteinExistence type="predicted"/>
<sequence length="58" mass="6403">MTMQGDAAAETARRVAEAARSDLMSAIGMMEAPQVREAFAEHLPVLEQVARRLAEDFR</sequence>
<name>G2PHT4_STRV4</name>
<dbReference type="KEGG" id="svl:Strvi_0109"/>
<dbReference type="HOGENOM" id="CLU_2977534_0_0_11"/>